<proteinExistence type="predicted"/>
<evidence type="ECO:0008006" key="4">
    <source>
        <dbReference type="Google" id="ProtNLM"/>
    </source>
</evidence>
<keyword evidence="3" id="KW-1185">Reference proteome</keyword>
<dbReference type="InterPro" id="IPR016186">
    <property type="entry name" value="C-type_lectin-like/link_sf"/>
</dbReference>
<evidence type="ECO:0000313" key="3">
    <source>
        <dbReference type="Proteomes" id="UP000005408"/>
    </source>
</evidence>
<feature type="signal peptide" evidence="1">
    <location>
        <begin position="1"/>
        <end position="35"/>
    </location>
</feature>
<keyword evidence="1" id="KW-0732">Signal</keyword>
<evidence type="ECO:0000313" key="2">
    <source>
        <dbReference type="EnsemblMetazoa" id="G35077.1:cds"/>
    </source>
</evidence>
<protein>
    <recommendedName>
        <fullName evidence="4">C-type lectin domain-containing protein</fullName>
    </recommendedName>
</protein>
<evidence type="ECO:0000256" key="1">
    <source>
        <dbReference type="SAM" id="SignalP"/>
    </source>
</evidence>
<dbReference type="Gene3D" id="3.10.100.10">
    <property type="entry name" value="Mannose-Binding Protein A, subunit A"/>
    <property type="match status" value="1"/>
</dbReference>
<accession>A0A8W8MMM2</accession>
<sequence length="195" mass="21035">IKSPCLTMYRKSTMDWMPVFLLCFLDCVIKSLGCADGITAGVLVPYEASCYQIVSESVPRQTASEKCTSGGGTLGVLPTSASLTTVGNKVKTEHESGMISSSVFWLGMNNTRGRILSNNGQDVTIPISSIQSQSELPSGACVLLSLSTGEPTLTSADCTRTFWMYGYICQYAISSSCRIELSFLTLLVLLVVWIQ</sequence>
<name>A0A8W8MMM2_MAGGI</name>
<dbReference type="InterPro" id="IPR016187">
    <property type="entry name" value="CTDL_fold"/>
</dbReference>
<dbReference type="AlphaFoldDB" id="A0A8W8MMM2"/>
<dbReference type="EnsemblMetazoa" id="G35077.1">
    <property type="protein sequence ID" value="G35077.1:cds"/>
    <property type="gene ID" value="G35077"/>
</dbReference>
<organism evidence="2 3">
    <name type="scientific">Magallana gigas</name>
    <name type="common">Pacific oyster</name>
    <name type="synonym">Crassostrea gigas</name>
    <dbReference type="NCBI Taxonomy" id="29159"/>
    <lineage>
        <taxon>Eukaryota</taxon>
        <taxon>Metazoa</taxon>
        <taxon>Spiralia</taxon>
        <taxon>Lophotrochozoa</taxon>
        <taxon>Mollusca</taxon>
        <taxon>Bivalvia</taxon>
        <taxon>Autobranchia</taxon>
        <taxon>Pteriomorphia</taxon>
        <taxon>Ostreida</taxon>
        <taxon>Ostreoidea</taxon>
        <taxon>Ostreidae</taxon>
        <taxon>Magallana</taxon>
    </lineage>
</organism>
<dbReference type="CDD" id="cd00037">
    <property type="entry name" value="CLECT"/>
    <property type="match status" value="1"/>
</dbReference>
<feature type="chain" id="PRO_5036457122" description="C-type lectin domain-containing protein" evidence="1">
    <location>
        <begin position="36"/>
        <end position="195"/>
    </location>
</feature>
<dbReference type="SUPFAM" id="SSF56436">
    <property type="entry name" value="C-type lectin-like"/>
    <property type="match status" value="1"/>
</dbReference>
<dbReference type="Proteomes" id="UP000005408">
    <property type="component" value="Unassembled WGS sequence"/>
</dbReference>
<reference evidence="2" key="1">
    <citation type="submission" date="2022-08" db="UniProtKB">
        <authorList>
            <consortium name="EnsemblMetazoa"/>
        </authorList>
    </citation>
    <scope>IDENTIFICATION</scope>
    <source>
        <strain evidence="2">05x7-T-G4-1.051#20</strain>
    </source>
</reference>